<dbReference type="EMBL" id="JAPCID010000018">
    <property type="protein sequence ID" value="MDA0138735.1"/>
    <property type="molecule type" value="Genomic_DNA"/>
</dbReference>
<accession>A0ABT4RJL5</accession>
<name>A0ABT4RJL5_9ACTN</name>
<organism evidence="2 3">
    <name type="scientific">Solirubrobacter deserti</name>
    <dbReference type="NCBI Taxonomy" id="2282478"/>
    <lineage>
        <taxon>Bacteria</taxon>
        <taxon>Bacillati</taxon>
        <taxon>Actinomycetota</taxon>
        <taxon>Thermoleophilia</taxon>
        <taxon>Solirubrobacterales</taxon>
        <taxon>Solirubrobacteraceae</taxon>
        <taxon>Solirubrobacter</taxon>
    </lineage>
</organism>
<dbReference type="SUPFAM" id="SSF53597">
    <property type="entry name" value="Dihydrofolate reductase-like"/>
    <property type="match status" value="1"/>
</dbReference>
<sequence>MRKLLLKMEMSLDGHVADSEGGSSWPLDFYDDKLTADCVAFLAAAGLHIMGRQSYEDMAPYWPTSTSPFAKPMNDTPKVVFSRSLEEANWPETRIHRGDLAEEIERLKLQDGGPIVVHGGVRFVQSLTRSRLIDEYRLHVHPTALGSGRSLFDAPLKLNLVDMRRFSSGTVAMTYTPG</sequence>
<comment type="caution">
    <text evidence="2">The sequence shown here is derived from an EMBL/GenBank/DDBJ whole genome shotgun (WGS) entry which is preliminary data.</text>
</comment>
<dbReference type="PANTHER" id="PTHR38011:SF11">
    <property type="entry name" value="2,5-DIAMINO-6-RIBOSYLAMINO-4(3H)-PYRIMIDINONE 5'-PHOSPHATE REDUCTASE"/>
    <property type="match status" value="1"/>
</dbReference>
<reference evidence="2" key="1">
    <citation type="submission" date="2022-10" db="EMBL/GenBank/DDBJ databases">
        <title>The WGS of Solirubrobacter sp. CPCC 204708.</title>
        <authorList>
            <person name="Jiang Z."/>
        </authorList>
    </citation>
    <scope>NUCLEOTIDE SEQUENCE</scope>
    <source>
        <strain evidence="2">CPCC 204708</strain>
    </source>
</reference>
<dbReference type="RefSeq" id="WP_202957402.1">
    <property type="nucleotide sequence ID" value="NZ_JAPCID010000018.1"/>
</dbReference>
<dbReference type="PANTHER" id="PTHR38011">
    <property type="entry name" value="DIHYDROFOLATE REDUCTASE FAMILY PROTEIN (AFU_ORTHOLOGUE AFUA_8G06820)"/>
    <property type="match status" value="1"/>
</dbReference>
<evidence type="ECO:0000313" key="2">
    <source>
        <dbReference type="EMBL" id="MDA0138735.1"/>
    </source>
</evidence>
<dbReference type="InterPro" id="IPR002734">
    <property type="entry name" value="RibDG_C"/>
</dbReference>
<dbReference type="Gene3D" id="3.40.430.10">
    <property type="entry name" value="Dihydrofolate Reductase, subunit A"/>
    <property type="match status" value="1"/>
</dbReference>
<evidence type="ECO:0000259" key="1">
    <source>
        <dbReference type="Pfam" id="PF01872"/>
    </source>
</evidence>
<dbReference type="InterPro" id="IPR024072">
    <property type="entry name" value="DHFR-like_dom_sf"/>
</dbReference>
<proteinExistence type="predicted"/>
<feature type="domain" description="Bacterial bifunctional deaminase-reductase C-terminal" evidence="1">
    <location>
        <begin position="2"/>
        <end position="171"/>
    </location>
</feature>
<evidence type="ECO:0000313" key="3">
    <source>
        <dbReference type="Proteomes" id="UP001147700"/>
    </source>
</evidence>
<protein>
    <submittedName>
        <fullName evidence="2">Dihydrofolate reductase family protein</fullName>
    </submittedName>
</protein>
<dbReference type="Pfam" id="PF01872">
    <property type="entry name" value="RibD_C"/>
    <property type="match status" value="1"/>
</dbReference>
<dbReference type="InterPro" id="IPR050765">
    <property type="entry name" value="Riboflavin_Biosynth_HTPR"/>
</dbReference>
<gene>
    <name evidence="2" type="ORF">OJ962_14630</name>
</gene>
<dbReference type="Proteomes" id="UP001147700">
    <property type="component" value="Unassembled WGS sequence"/>
</dbReference>
<keyword evidence="3" id="KW-1185">Reference proteome</keyword>